<keyword evidence="6" id="KW-0547">Nucleotide-binding</keyword>
<proteinExistence type="inferred from homology"/>
<dbReference type="GO" id="GO:0016779">
    <property type="term" value="F:nucleotidyltransferase activity"/>
    <property type="evidence" value="ECO:0007669"/>
    <property type="project" value="UniProtKB-KW"/>
</dbReference>
<dbReference type="InterPro" id="IPR052038">
    <property type="entry name" value="Type-VII_TA_antitoxin"/>
</dbReference>
<dbReference type="PANTHER" id="PTHR33571:SF14">
    <property type="entry name" value="PROTEIN ADENYLYLTRANSFERASE MJ0435-RELATED"/>
    <property type="match status" value="1"/>
</dbReference>
<evidence type="ECO:0000256" key="6">
    <source>
        <dbReference type="ARBA" id="ARBA00022741"/>
    </source>
</evidence>
<dbReference type="CDD" id="cd05403">
    <property type="entry name" value="NT_KNTase_like"/>
    <property type="match status" value="1"/>
</dbReference>
<gene>
    <name evidence="11" type="ORF">DF3PB_5070003</name>
</gene>
<evidence type="ECO:0000256" key="4">
    <source>
        <dbReference type="ARBA" id="ARBA00022695"/>
    </source>
</evidence>
<dbReference type="EMBL" id="UIDG01000454">
    <property type="protein sequence ID" value="SUS07823.1"/>
    <property type="molecule type" value="Genomic_DNA"/>
</dbReference>
<evidence type="ECO:0000256" key="3">
    <source>
        <dbReference type="ARBA" id="ARBA00022679"/>
    </source>
</evidence>
<name>A0A380TJE5_9ZZZZ</name>
<feature type="domain" description="Polymerase nucleotidyl transferase" evidence="10">
    <location>
        <begin position="11"/>
        <end position="95"/>
    </location>
</feature>
<dbReference type="Pfam" id="PF01909">
    <property type="entry name" value="NTP_transf_2"/>
    <property type="match status" value="1"/>
</dbReference>
<keyword evidence="7" id="KW-0067">ATP-binding</keyword>
<dbReference type="InterPro" id="IPR043519">
    <property type="entry name" value="NT_sf"/>
</dbReference>
<dbReference type="AlphaFoldDB" id="A0A380TJE5"/>
<evidence type="ECO:0000313" key="11">
    <source>
        <dbReference type="EMBL" id="SUS07823.1"/>
    </source>
</evidence>
<dbReference type="GO" id="GO:0005524">
    <property type="term" value="F:ATP binding"/>
    <property type="evidence" value="ECO:0007669"/>
    <property type="project" value="UniProtKB-KW"/>
</dbReference>
<evidence type="ECO:0000256" key="1">
    <source>
        <dbReference type="ARBA" id="ARBA00001946"/>
    </source>
</evidence>
<dbReference type="InterPro" id="IPR002934">
    <property type="entry name" value="Polymerase_NTP_transf_dom"/>
</dbReference>
<keyword evidence="8" id="KW-0460">Magnesium</keyword>
<accession>A0A380TJE5</accession>
<evidence type="ECO:0000256" key="7">
    <source>
        <dbReference type="ARBA" id="ARBA00022840"/>
    </source>
</evidence>
<dbReference type="GO" id="GO:0046872">
    <property type="term" value="F:metal ion binding"/>
    <property type="evidence" value="ECO:0007669"/>
    <property type="project" value="UniProtKB-KW"/>
</dbReference>
<dbReference type="SUPFAM" id="SSF81301">
    <property type="entry name" value="Nucleotidyltransferase"/>
    <property type="match status" value="1"/>
</dbReference>
<reference evidence="11" key="1">
    <citation type="submission" date="2018-07" db="EMBL/GenBank/DDBJ databases">
        <authorList>
            <person name="Quirk P.G."/>
            <person name="Krulwich T.A."/>
        </authorList>
    </citation>
    <scope>NUCLEOTIDE SEQUENCE</scope>
</reference>
<keyword evidence="3 11" id="KW-0808">Transferase</keyword>
<evidence type="ECO:0000256" key="5">
    <source>
        <dbReference type="ARBA" id="ARBA00022723"/>
    </source>
</evidence>
<dbReference type="PANTHER" id="PTHR33571">
    <property type="entry name" value="SSL8005 PROTEIN"/>
    <property type="match status" value="1"/>
</dbReference>
<evidence type="ECO:0000256" key="8">
    <source>
        <dbReference type="ARBA" id="ARBA00022842"/>
    </source>
</evidence>
<organism evidence="11">
    <name type="scientific">metagenome</name>
    <dbReference type="NCBI Taxonomy" id="256318"/>
    <lineage>
        <taxon>unclassified sequences</taxon>
        <taxon>metagenomes</taxon>
    </lineage>
</organism>
<dbReference type="Gene3D" id="3.30.460.10">
    <property type="entry name" value="Beta Polymerase, domain 2"/>
    <property type="match status" value="1"/>
</dbReference>
<protein>
    <submittedName>
        <fullName evidence="11">Nucleotidyltransferase</fullName>
    </submittedName>
</protein>
<keyword evidence="4" id="KW-0548">Nucleotidyltransferase</keyword>
<evidence type="ECO:0000259" key="10">
    <source>
        <dbReference type="Pfam" id="PF01909"/>
    </source>
</evidence>
<comment type="cofactor">
    <cofactor evidence="1">
        <name>Mg(2+)</name>
        <dbReference type="ChEBI" id="CHEBI:18420"/>
    </cofactor>
</comment>
<keyword evidence="2" id="KW-1277">Toxin-antitoxin system</keyword>
<sequence length="97" mass="10993">MKDLVTILATLRRLEPELKRRYPLRQIGVFGSYARGEQRPNSDLDIIVDLDSGLTLIDLARLEGELSARLDLPVELAIKDALKPRIEKRILAEAIML</sequence>
<evidence type="ECO:0000256" key="2">
    <source>
        <dbReference type="ARBA" id="ARBA00022649"/>
    </source>
</evidence>
<keyword evidence="5" id="KW-0479">Metal-binding</keyword>
<evidence type="ECO:0000256" key="9">
    <source>
        <dbReference type="ARBA" id="ARBA00038276"/>
    </source>
</evidence>
<comment type="similarity">
    <text evidence="9">Belongs to the MntA antitoxin family.</text>
</comment>